<dbReference type="Pfam" id="PF08022">
    <property type="entry name" value="FAD_binding_8"/>
    <property type="match status" value="1"/>
</dbReference>
<keyword evidence="21" id="KW-1185">Reference proteome</keyword>
<dbReference type="InterPro" id="IPR013112">
    <property type="entry name" value="FAD-bd_8"/>
</dbReference>
<evidence type="ECO:0000256" key="3">
    <source>
        <dbReference type="ARBA" id="ARBA00006278"/>
    </source>
</evidence>
<evidence type="ECO:0000259" key="19">
    <source>
        <dbReference type="PROSITE" id="PS51384"/>
    </source>
</evidence>
<dbReference type="GeneID" id="59238619"/>
<feature type="domain" description="FAD-binding FR-type" evidence="19">
    <location>
        <begin position="427"/>
        <end position="545"/>
    </location>
</feature>
<dbReference type="Gene3D" id="3.40.50.80">
    <property type="entry name" value="Nucleotide-binding domain of ferredoxin-NADP reductase (FNR) module"/>
    <property type="match status" value="1"/>
</dbReference>
<evidence type="ECO:0000256" key="16">
    <source>
        <dbReference type="ARBA" id="ARBA00023180"/>
    </source>
</evidence>
<feature type="transmembrane region" description="Helical" evidence="17">
    <location>
        <begin position="293"/>
        <end position="318"/>
    </location>
</feature>
<keyword evidence="12" id="KW-0560">Oxidoreductase</keyword>
<dbReference type="PANTHER" id="PTHR32361">
    <property type="entry name" value="FERRIC/CUPRIC REDUCTASE TRANSMEMBRANE COMPONENT"/>
    <property type="match status" value="1"/>
</dbReference>
<dbReference type="OrthoDB" id="4494341at2759"/>
<proteinExistence type="inferred from homology"/>
<keyword evidence="8" id="KW-0274">FAD</keyword>
<keyword evidence="5" id="KW-0479">Metal-binding</keyword>
<keyword evidence="18" id="KW-0732">Signal</keyword>
<name>A0A7H9B8X4_ZYGMR</name>
<keyword evidence="13" id="KW-0408">Iron</keyword>
<keyword evidence="16" id="KW-0325">Glycoprotein</keyword>
<feature type="transmembrane region" description="Helical" evidence="17">
    <location>
        <begin position="393"/>
        <end position="412"/>
    </location>
</feature>
<evidence type="ECO:0000256" key="11">
    <source>
        <dbReference type="ARBA" id="ARBA00022989"/>
    </source>
</evidence>
<dbReference type="SFLD" id="SFLDG01168">
    <property type="entry name" value="Ferric_reductase_subgroup_(FRE"/>
    <property type="match status" value="1"/>
</dbReference>
<feature type="transmembrane region" description="Helical" evidence="17">
    <location>
        <begin position="169"/>
        <end position="192"/>
    </location>
</feature>
<organism evidence="20 21">
    <name type="scientific">Zygotorulaspora mrakii</name>
    <name type="common">Zygosaccharomyces mrakii</name>
    <dbReference type="NCBI Taxonomy" id="42260"/>
    <lineage>
        <taxon>Eukaryota</taxon>
        <taxon>Fungi</taxon>
        <taxon>Dikarya</taxon>
        <taxon>Ascomycota</taxon>
        <taxon>Saccharomycotina</taxon>
        <taxon>Saccharomycetes</taxon>
        <taxon>Saccharomycetales</taxon>
        <taxon>Saccharomycetaceae</taxon>
        <taxon>Zygotorulaspora</taxon>
    </lineage>
</organism>
<evidence type="ECO:0000256" key="15">
    <source>
        <dbReference type="ARBA" id="ARBA00023136"/>
    </source>
</evidence>
<keyword evidence="14" id="KW-0406">Ion transport</keyword>
<feature type="transmembrane region" description="Helical" evidence="17">
    <location>
        <begin position="330"/>
        <end position="352"/>
    </location>
</feature>
<dbReference type="InterPro" id="IPR017927">
    <property type="entry name" value="FAD-bd_FR_type"/>
</dbReference>
<dbReference type="InterPro" id="IPR039261">
    <property type="entry name" value="FNR_nucleotide-bd"/>
</dbReference>
<keyword evidence="4" id="KW-0813">Transport</keyword>
<keyword evidence="9" id="KW-0521">NADP</keyword>
<dbReference type="SFLD" id="SFLDS00052">
    <property type="entry name" value="Ferric_Reductase_Domain"/>
    <property type="match status" value="1"/>
</dbReference>
<evidence type="ECO:0000256" key="6">
    <source>
        <dbReference type="ARBA" id="ARBA00022630"/>
    </source>
</evidence>
<evidence type="ECO:0000256" key="10">
    <source>
        <dbReference type="ARBA" id="ARBA00022982"/>
    </source>
</evidence>
<dbReference type="GO" id="GO:0006879">
    <property type="term" value="P:intracellular iron ion homeostasis"/>
    <property type="evidence" value="ECO:0007669"/>
    <property type="project" value="TreeGrafter"/>
</dbReference>
<keyword evidence="6" id="KW-0285">Flavoprotein</keyword>
<dbReference type="PROSITE" id="PS51384">
    <property type="entry name" value="FAD_FR"/>
    <property type="match status" value="1"/>
</dbReference>
<dbReference type="GO" id="GO:0015677">
    <property type="term" value="P:copper ion import"/>
    <property type="evidence" value="ECO:0007669"/>
    <property type="project" value="TreeGrafter"/>
</dbReference>
<dbReference type="InterPro" id="IPR013130">
    <property type="entry name" value="Fe3_Rdtase_TM_dom"/>
</dbReference>
<evidence type="ECO:0000313" key="20">
    <source>
        <dbReference type="EMBL" id="QLG74816.1"/>
    </source>
</evidence>
<evidence type="ECO:0000256" key="9">
    <source>
        <dbReference type="ARBA" id="ARBA00022857"/>
    </source>
</evidence>
<dbReference type="InterPro" id="IPR013121">
    <property type="entry name" value="Fe_red_NAD-bd_6"/>
</dbReference>
<gene>
    <name evidence="20" type="ORF">HG535_0H01430</name>
</gene>
<evidence type="ECO:0000256" key="8">
    <source>
        <dbReference type="ARBA" id="ARBA00022827"/>
    </source>
</evidence>
<dbReference type="InterPro" id="IPR051410">
    <property type="entry name" value="Ferric/Cupric_Reductase"/>
</dbReference>
<keyword evidence="5" id="KW-0349">Heme</keyword>
<evidence type="ECO:0000256" key="1">
    <source>
        <dbReference type="ARBA" id="ARBA00001974"/>
    </source>
</evidence>
<evidence type="ECO:0000256" key="12">
    <source>
        <dbReference type="ARBA" id="ARBA00023002"/>
    </source>
</evidence>
<dbReference type="PANTHER" id="PTHR32361:SF9">
    <property type="entry name" value="FERRIC REDUCTASE TRANSMEMBRANE COMPONENT 3-RELATED"/>
    <property type="match status" value="1"/>
</dbReference>
<comment type="subcellular location">
    <subcellularLocation>
        <location evidence="2">Membrane</location>
        <topology evidence="2">Multi-pass membrane protein</topology>
    </subcellularLocation>
</comment>
<feature type="transmembrane region" description="Helical" evidence="17">
    <location>
        <begin position="251"/>
        <end position="273"/>
    </location>
</feature>
<evidence type="ECO:0000256" key="17">
    <source>
        <dbReference type="SAM" id="Phobius"/>
    </source>
</evidence>
<dbReference type="KEGG" id="zmk:HG535_0H01430"/>
<comment type="cofactor">
    <cofactor evidence="1">
        <name>FAD</name>
        <dbReference type="ChEBI" id="CHEBI:57692"/>
    </cofactor>
</comment>
<evidence type="ECO:0000256" key="4">
    <source>
        <dbReference type="ARBA" id="ARBA00022448"/>
    </source>
</evidence>
<evidence type="ECO:0000256" key="5">
    <source>
        <dbReference type="ARBA" id="ARBA00022617"/>
    </source>
</evidence>
<keyword evidence="11 17" id="KW-1133">Transmembrane helix</keyword>
<dbReference type="RefSeq" id="XP_037146541.1">
    <property type="nucleotide sequence ID" value="XM_037290646.1"/>
</dbReference>
<evidence type="ECO:0000313" key="21">
    <source>
        <dbReference type="Proteomes" id="UP000509704"/>
    </source>
</evidence>
<evidence type="ECO:0000256" key="2">
    <source>
        <dbReference type="ARBA" id="ARBA00004141"/>
    </source>
</evidence>
<feature type="chain" id="PRO_5028953348" description="FAD-binding FR-type domain-containing protein" evidence="18">
    <location>
        <begin position="20"/>
        <end position="748"/>
    </location>
</feature>
<keyword evidence="7 17" id="KW-0812">Transmembrane</keyword>
<dbReference type="GO" id="GO:0000293">
    <property type="term" value="F:ferric-chelate reductase activity"/>
    <property type="evidence" value="ECO:0007669"/>
    <property type="project" value="UniProtKB-ARBA"/>
</dbReference>
<dbReference type="Pfam" id="PF08030">
    <property type="entry name" value="NAD_binding_6"/>
    <property type="match status" value="1"/>
</dbReference>
<sequence length="748" mass="86823">MRCSLLEVFCSSLFHRATAAQVKMKTAQLLVFAHFLSVALCVNQRFPVGTLIGYGCTAAIQATYCPTSRRTPPCTCRSVDYLGSYIYCGFQEAHTDADKQGFERYLMSTCPNLTHDRIEHLYNNVSDYLVDTSKIRHFNRSAIIHFPVYYNQTRFVNGYESYRYYRNNFFYSLAWGSGIFAYWALILVIGGIENWFTRLFPTTSIRMKRSIGQSVPMRWWRKNVSLPALFNGKHAARTFFGGIIPTRFESIVLFLFFCLLVIAEAVMIHVYPYGTIWQLQKSQLTRFIGDRTGIVSCFLMVLAYLFAGRNNIFLWITGWKQSTFLTFHKWLARMTIALVLTHTIVFVINSLWIGNYATRIYTNWWRTGSLAMVAGGIMAIQSLSWLRVYSYELFLYFHIFLAVVFLGASWKHLERFDYGHWAYASAAIWVFDRVLRLGRIALFGLKTAKITVISNEILELKMPRGFKIKKPTPGSFGYVYFVHNWLWFQSHPFTIIKDDEGNIKFLIKIKNGVTKKMHDHLMNEPQHTSQVKVAIEGFYGEYKQAYSYDEAIMVTSSNGIPGIYEYISDIDQRKKSGQSKTKLIKLYWTIRHWHSIDWFHEELKKLQKYEYVQTTVYVTKYHEMQIGKRFDDSYDSMQASENTSIRNESEKEAEKECVKETGEISSETSIKAISQILKEFPHVDFKASRPDIAKQIHDDIQEASSSDNIAVLACAHNEMCDEIRRTVAHESGEPRAGRIDLFELLQSW</sequence>
<dbReference type="GO" id="GO:0006826">
    <property type="term" value="P:iron ion transport"/>
    <property type="evidence" value="ECO:0007669"/>
    <property type="project" value="TreeGrafter"/>
</dbReference>
<dbReference type="CDD" id="cd06186">
    <property type="entry name" value="NOX_Duox_like_FAD_NADP"/>
    <property type="match status" value="1"/>
</dbReference>
<accession>A0A7H9B8X4</accession>
<dbReference type="Pfam" id="PF01794">
    <property type="entry name" value="Ferric_reduct"/>
    <property type="match status" value="1"/>
</dbReference>
<feature type="signal peptide" evidence="18">
    <location>
        <begin position="1"/>
        <end position="19"/>
    </location>
</feature>
<keyword evidence="10" id="KW-0249">Electron transport</keyword>
<evidence type="ECO:0000256" key="7">
    <source>
        <dbReference type="ARBA" id="ARBA00022692"/>
    </source>
</evidence>
<dbReference type="Proteomes" id="UP000509704">
    <property type="component" value="Chromosome 8"/>
</dbReference>
<evidence type="ECO:0000256" key="14">
    <source>
        <dbReference type="ARBA" id="ARBA00023065"/>
    </source>
</evidence>
<dbReference type="EMBL" id="CP058611">
    <property type="protein sequence ID" value="QLG74816.1"/>
    <property type="molecule type" value="Genomic_DNA"/>
</dbReference>
<evidence type="ECO:0000256" key="13">
    <source>
        <dbReference type="ARBA" id="ARBA00023004"/>
    </source>
</evidence>
<dbReference type="AlphaFoldDB" id="A0A7H9B8X4"/>
<dbReference type="GO" id="GO:0005886">
    <property type="term" value="C:plasma membrane"/>
    <property type="evidence" value="ECO:0007669"/>
    <property type="project" value="TreeGrafter"/>
</dbReference>
<comment type="similarity">
    <text evidence="3">Belongs to the ferric reductase (FRE) family.</text>
</comment>
<protein>
    <recommendedName>
        <fullName evidence="19">FAD-binding FR-type domain-containing protein</fullName>
    </recommendedName>
</protein>
<evidence type="ECO:0000256" key="18">
    <source>
        <dbReference type="SAM" id="SignalP"/>
    </source>
</evidence>
<reference evidence="20 21" key="1">
    <citation type="submission" date="2020-07" db="EMBL/GenBank/DDBJ databases">
        <title>The yeast mating-type switching endonuclease HO is a domesticated member of an unorthodox homing genetic element family.</title>
        <authorList>
            <person name="Coughlan A.Y."/>
            <person name="Lombardi L."/>
            <person name="Braun-Galleani S."/>
            <person name="Martos A.R."/>
            <person name="Galeote V."/>
            <person name="Bigey F."/>
            <person name="Dequin S."/>
            <person name="Byrne K.P."/>
            <person name="Wolfe K.H."/>
        </authorList>
    </citation>
    <scope>NUCLEOTIDE SEQUENCE [LARGE SCALE GENOMIC DNA]</scope>
    <source>
        <strain evidence="20 21">NRRL Y-6702</strain>
    </source>
</reference>
<keyword evidence="15 17" id="KW-0472">Membrane</keyword>